<dbReference type="AlphaFoldDB" id="A0A0C3BT48"/>
<keyword evidence="2" id="KW-1185">Reference proteome</keyword>
<protein>
    <submittedName>
        <fullName evidence="1">Uncharacterized protein</fullName>
    </submittedName>
</protein>
<organism evidence="1 2">
    <name type="scientific">Piloderma croceum (strain F 1598)</name>
    <dbReference type="NCBI Taxonomy" id="765440"/>
    <lineage>
        <taxon>Eukaryota</taxon>
        <taxon>Fungi</taxon>
        <taxon>Dikarya</taxon>
        <taxon>Basidiomycota</taxon>
        <taxon>Agaricomycotina</taxon>
        <taxon>Agaricomycetes</taxon>
        <taxon>Agaricomycetidae</taxon>
        <taxon>Atheliales</taxon>
        <taxon>Atheliaceae</taxon>
        <taxon>Piloderma</taxon>
    </lineage>
</organism>
<accession>A0A0C3BT48</accession>
<proteinExistence type="predicted"/>
<dbReference type="InParanoid" id="A0A0C3BT48"/>
<dbReference type="HOGENOM" id="CLU_020999_3_1_1"/>
<evidence type="ECO:0000313" key="1">
    <source>
        <dbReference type="EMBL" id="KIM89703.1"/>
    </source>
</evidence>
<name>A0A0C3BT48_PILCF</name>
<dbReference type="STRING" id="765440.A0A0C3BT48"/>
<dbReference type="EMBL" id="KN832974">
    <property type="protein sequence ID" value="KIM89703.1"/>
    <property type="molecule type" value="Genomic_DNA"/>
</dbReference>
<reference evidence="1 2" key="1">
    <citation type="submission" date="2014-04" db="EMBL/GenBank/DDBJ databases">
        <authorList>
            <consortium name="DOE Joint Genome Institute"/>
            <person name="Kuo A."/>
            <person name="Tarkka M."/>
            <person name="Buscot F."/>
            <person name="Kohler A."/>
            <person name="Nagy L.G."/>
            <person name="Floudas D."/>
            <person name="Copeland A."/>
            <person name="Barry K.W."/>
            <person name="Cichocki N."/>
            <person name="Veneault-Fourrey C."/>
            <person name="LaButti K."/>
            <person name="Lindquist E.A."/>
            <person name="Lipzen A."/>
            <person name="Lundell T."/>
            <person name="Morin E."/>
            <person name="Murat C."/>
            <person name="Sun H."/>
            <person name="Tunlid A."/>
            <person name="Henrissat B."/>
            <person name="Grigoriev I.V."/>
            <person name="Hibbett D.S."/>
            <person name="Martin F."/>
            <person name="Nordberg H.P."/>
            <person name="Cantor M.N."/>
            <person name="Hua S.X."/>
        </authorList>
    </citation>
    <scope>NUCLEOTIDE SEQUENCE [LARGE SCALE GENOMIC DNA]</scope>
    <source>
        <strain evidence="1 2">F 1598</strain>
    </source>
</reference>
<dbReference type="OrthoDB" id="3258333at2759"/>
<dbReference type="Proteomes" id="UP000054166">
    <property type="component" value="Unassembled WGS sequence"/>
</dbReference>
<dbReference type="SUPFAM" id="SSF52047">
    <property type="entry name" value="RNI-like"/>
    <property type="match status" value="1"/>
</dbReference>
<sequence length="470" mass="52599">MDVLESLLIQEKTLASQIQVIEDLLSGVRVHIAELRSVNRGAGTYNLPSETLSAIFEAGLPETPKTRERGRSSWLDRSEERTTPFELLVSSVSRRWRNVALQTPRLWGVLVIQVLGSVHDLYDLYLHRSKMCPLDITLECSFGDGPRNKSDWNIIVKRHLERLIPHIVRWRKFVVRNGYIESQLSALSHLCAPALETLVLDFIPNEQEMELFTGGAPRLSSLELVGANFRPPLGAIKYFKLSTIFLGSPLSYDRLSQFIQPMRSLTRLSITANIVLDAGNCPLIEVPSVLALDICFNHHDTKCGTLCILDFPAVESLTIHSAANVAIGALTRNHRVYPHVQSFTLVNDSEYGDRENAPVALALDFISLLPDVREVAFQGTDPSAILNALCNRKPTDELLWPDLSAITVVAARRATVMHKKQTWSWIVKVVDNQIQLGHPISSIRLSSQIVERGGQRQKQRLIEQAALTVC</sequence>
<evidence type="ECO:0000313" key="2">
    <source>
        <dbReference type="Proteomes" id="UP000054166"/>
    </source>
</evidence>
<gene>
    <name evidence="1" type="ORF">PILCRDRAFT_812509</name>
</gene>
<reference evidence="2" key="2">
    <citation type="submission" date="2015-01" db="EMBL/GenBank/DDBJ databases">
        <title>Evolutionary Origins and Diversification of the Mycorrhizal Mutualists.</title>
        <authorList>
            <consortium name="DOE Joint Genome Institute"/>
            <consortium name="Mycorrhizal Genomics Consortium"/>
            <person name="Kohler A."/>
            <person name="Kuo A."/>
            <person name="Nagy L.G."/>
            <person name="Floudas D."/>
            <person name="Copeland A."/>
            <person name="Barry K.W."/>
            <person name="Cichocki N."/>
            <person name="Veneault-Fourrey C."/>
            <person name="LaButti K."/>
            <person name="Lindquist E.A."/>
            <person name="Lipzen A."/>
            <person name="Lundell T."/>
            <person name="Morin E."/>
            <person name="Murat C."/>
            <person name="Riley R."/>
            <person name="Ohm R."/>
            <person name="Sun H."/>
            <person name="Tunlid A."/>
            <person name="Henrissat B."/>
            <person name="Grigoriev I.V."/>
            <person name="Hibbett D.S."/>
            <person name="Martin F."/>
        </authorList>
    </citation>
    <scope>NUCLEOTIDE SEQUENCE [LARGE SCALE GENOMIC DNA]</scope>
    <source>
        <strain evidence="2">F 1598</strain>
    </source>
</reference>